<dbReference type="RefSeq" id="WP_200758788.1">
    <property type="nucleotide sequence ID" value="NZ_AP023366.1"/>
</dbReference>
<reference evidence="2 3" key="1">
    <citation type="submission" date="2020-08" db="EMBL/GenBank/DDBJ databases">
        <title>Complete Genome Sequence of Effusibacillus dendaii Strain skT53, Isolated from Farmland soil.</title>
        <authorList>
            <person name="Konishi T."/>
            <person name="Kawasaki H."/>
        </authorList>
    </citation>
    <scope>NUCLEOTIDE SEQUENCE [LARGE SCALE GENOMIC DNA]</scope>
    <source>
        <strain evidence="3">skT53</strain>
    </source>
</reference>
<dbReference type="EMBL" id="AP023366">
    <property type="protein sequence ID" value="BCJ88130.1"/>
    <property type="molecule type" value="Genomic_DNA"/>
</dbReference>
<dbReference type="NCBIfam" id="TIGR04086">
    <property type="entry name" value="TIGR04086_membr"/>
    <property type="match status" value="1"/>
</dbReference>
<gene>
    <name evidence="2" type="ORF">skT53_31150</name>
</gene>
<dbReference type="KEGG" id="eff:skT53_31150"/>
<accession>A0A7I8DHN3</accession>
<dbReference type="InterPro" id="IPR023804">
    <property type="entry name" value="DUF3792_TM"/>
</dbReference>
<evidence type="ECO:0000313" key="2">
    <source>
        <dbReference type="EMBL" id="BCJ88130.1"/>
    </source>
</evidence>
<dbReference type="AlphaFoldDB" id="A0A7I8DHN3"/>
<protein>
    <submittedName>
        <fullName evidence="2">Membrane protein</fullName>
    </submittedName>
</protein>
<keyword evidence="1" id="KW-0812">Transmembrane</keyword>
<keyword evidence="1" id="KW-0472">Membrane</keyword>
<keyword evidence="3" id="KW-1185">Reference proteome</keyword>
<feature type="transmembrane region" description="Helical" evidence="1">
    <location>
        <begin position="21"/>
        <end position="45"/>
    </location>
</feature>
<evidence type="ECO:0000313" key="3">
    <source>
        <dbReference type="Proteomes" id="UP000593802"/>
    </source>
</evidence>
<name>A0A7I8DHN3_9BACL</name>
<organism evidence="2 3">
    <name type="scientific">Effusibacillus dendaii</name>
    <dbReference type="NCBI Taxonomy" id="2743772"/>
    <lineage>
        <taxon>Bacteria</taxon>
        <taxon>Bacillati</taxon>
        <taxon>Bacillota</taxon>
        <taxon>Bacilli</taxon>
        <taxon>Bacillales</taxon>
        <taxon>Alicyclobacillaceae</taxon>
        <taxon>Effusibacillus</taxon>
    </lineage>
</organism>
<feature type="transmembrane region" description="Helical" evidence="1">
    <location>
        <begin position="109"/>
        <end position="127"/>
    </location>
</feature>
<proteinExistence type="predicted"/>
<keyword evidence="1" id="KW-1133">Transmembrane helix</keyword>
<evidence type="ECO:0000256" key="1">
    <source>
        <dbReference type="SAM" id="Phobius"/>
    </source>
</evidence>
<sequence>MKGKSISDIAPRFGGTPILTGLLYALIIAFGAVILSAMTITWTAIPESKLPVITYIINVAAALIGSFTAARKAGERGWYYGGITGLIYSVLITILGLMLVSAAFTLHNVVQIAILSAIGGLGGVIGVNSQAK</sequence>
<dbReference type="Proteomes" id="UP000593802">
    <property type="component" value="Chromosome"/>
</dbReference>
<dbReference type="Pfam" id="PF12670">
    <property type="entry name" value="DUF3792"/>
    <property type="match status" value="1"/>
</dbReference>
<feature type="transmembrane region" description="Helical" evidence="1">
    <location>
        <begin position="51"/>
        <end position="70"/>
    </location>
</feature>
<feature type="transmembrane region" description="Helical" evidence="1">
    <location>
        <begin position="77"/>
        <end position="103"/>
    </location>
</feature>